<sequence>MTFSKKILSNGLRVITVPMKGNPTVTSLVLVETGSEYEIKKISGLSHFLEHMCFKGTIKRPRAIDISKELDGLGAQYNAFTGQEYTGYYAKADSKHFRQIFDIVSDLYLNPTFPEAEIEKEKGVIVEEINMYKDTPQRRAPELLAEVLYGDQPAGWNIAGRPETVRAMARENFLRYRKDHYVARATIIIVAGAVSETAVLNEVKRKFSNISLGRKHGKLPVREHQASPRARIEHKKTDQTHLALGFRTFGAADSRNSVLTVLMAALGSGMSSRLFQRLREEMGICYYVRAGADAFTDHGYLEVFTGVDVSRSPLALKAILEECRRFKNELLPDSELAKTKEHIIGGLKMGLESSDDTAFFCGIQEVLRRKLETPAEKERKIRAVSARQVCDLARQIFQTRKLSLAIVGPFKNTTLFRRALQV</sequence>
<feature type="domain" description="Peptidase M16 C-terminal" evidence="4">
    <location>
        <begin position="170"/>
        <end position="341"/>
    </location>
</feature>
<dbReference type="PANTHER" id="PTHR11851">
    <property type="entry name" value="METALLOPROTEASE"/>
    <property type="match status" value="1"/>
</dbReference>
<dbReference type="SUPFAM" id="SSF63411">
    <property type="entry name" value="LuxS/MPP-like metallohydrolase"/>
    <property type="match status" value="2"/>
</dbReference>
<dbReference type="PROSITE" id="PS00143">
    <property type="entry name" value="INSULINASE"/>
    <property type="match status" value="1"/>
</dbReference>
<reference evidence="5 6" key="1">
    <citation type="journal article" date="2016" name="Nat. Commun.">
        <title>Thousands of microbial genomes shed light on interconnected biogeochemical processes in an aquifer system.</title>
        <authorList>
            <person name="Anantharaman K."/>
            <person name="Brown C.T."/>
            <person name="Hug L.A."/>
            <person name="Sharon I."/>
            <person name="Castelle C.J."/>
            <person name="Probst A.J."/>
            <person name="Thomas B.C."/>
            <person name="Singh A."/>
            <person name="Wilkins M.J."/>
            <person name="Karaoz U."/>
            <person name="Brodie E.L."/>
            <person name="Williams K.H."/>
            <person name="Hubbard S.S."/>
            <person name="Banfield J.F."/>
        </authorList>
    </citation>
    <scope>NUCLEOTIDE SEQUENCE [LARGE SCALE GENOMIC DNA]</scope>
</reference>
<dbReference type="InterPro" id="IPR011249">
    <property type="entry name" value="Metalloenz_LuxS/M16"/>
</dbReference>
<proteinExistence type="inferred from homology"/>
<dbReference type="Gene3D" id="3.30.830.10">
    <property type="entry name" value="Metalloenzyme, LuxS/M16 peptidase-like"/>
    <property type="match status" value="2"/>
</dbReference>
<dbReference type="InterPro" id="IPR001431">
    <property type="entry name" value="Pept_M16_Zn_BS"/>
</dbReference>
<protein>
    <recommendedName>
        <fullName evidence="7">Peptidase M16</fullName>
    </recommendedName>
</protein>
<evidence type="ECO:0008006" key="7">
    <source>
        <dbReference type="Google" id="ProtNLM"/>
    </source>
</evidence>
<evidence type="ECO:0000256" key="1">
    <source>
        <dbReference type="ARBA" id="ARBA00007261"/>
    </source>
</evidence>
<name>A0A1F6WGV5_9BACT</name>
<dbReference type="EMBL" id="MFUH01000040">
    <property type="protein sequence ID" value="OGI81140.1"/>
    <property type="molecule type" value="Genomic_DNA"/>
</dbReference>
<dbReference type="PANTHER" id="PTHR11851:SF49">
    <property type="entry name" value="MITOCHONDRIAL-PROCESSING PEPTIDASE SUBUNIT ALPHA"/>
    <property type="match status" value="1"/>
</dbReference>
<dbReference type="InterPro" id="IPR007863">
    <property type="entry name" value="Peptidase_M16_C"/>
</dbReference>
<evidence type="ECO:0000259" key="4">
    <source>
        <dbReference type="Pfam" id="PF05193"/>
    </source>
</evidence>
<dbReference type="InterPro" id="IPR050361">
    <property type="entry name" value="MPP/UQCRC_Complex"/>
</dbReference>
<evidence type="ECO:0000259" key="3">
    <source>
        <dbReference type="Pfam" id="PF00675"/>
    </source>
</evidence>
<dbReference type="Pfam" id="PF00675">
    <property type="entry name" value="Peptidase_M16"/>
    <property type="match status" value="1"/>
</dbReference>
<dbReference type="GO" id="GO:0046872">
    <property type="term" value="F:metal ion binding"/>
    <property type="evidence" value="ECO:0007669"/>
    <property type="project" value="InterPro"/>
</dbReference>
<evidence type="ECO:0000313" key="6">
    <source>
        <dbReference type="Proteomes" id="UP000179880"/>
    </source>
</evidence>
<comment type="similarity">
    <text evidence="1 2">Belongs to the peptidase M16 family.</text>
</comment>
<evidence type="ECO:0000256" key="2">
    <source>
        <dbReference type="RuleBase" id="RU004447"/>
    </source>
</evidence>
<accession>A0A1F6WGV5</accession>
<dbReference type="Proteomes" id="UP000179880">
    <property type="component" value="Unassembled WGS sequence"/>
</dbReference>
<dbReference type="InterPro" id="IPR011765">
    <property type="entry name" value="Pept_M16_N"/>
</dbReference>
<gene>
    <name evidence="5" type="ORF">A3B93_02570</name>
</gene>
<comment type="caution">
    <text evidence="5">The sequence shown here is derived from an EMBL/GenBank/DDBJ whole genome shotgun (WGS) entry which is preliminary data.</text>
</comment>
<dbReference type="GO" id="GO:0006508">
    <property type="term" value="P:proteolysis"/>
    <property type="evidence" value="ECO:0007669"/>
    <property type="project" value="InterPro"/>
</dbReference>
<evidence type="ECO:0000313" key="5">
    <source>
        <dbReference type="EMBL" id="OGI81140.1"/>
    </source>
</evidence>
<dbReference type="GO" id="GO:0004222">
    <property type="term" value="F:metalloendopeptidase activity"/>
    <property type="evidence" value="ECO:0007669"/>
    <property type="project" value="InterPro"/>
</dbReference>
<dbReference type="Pfam" id="PF05193">
    <property type="entry name" value="Peptidase_M16_C"/>
    <property type="match status" value="1"/>
</dbReference>
<organism evidence="5 6">
    <name type="scientific">Candidatus Nomurabacteria bacterium RIFCSPHIGHO2_02_FULL_42_24</name>
    <dbReference type="NCBI Taxonomy" id="1801757"/>
    <lineage>
        <taxon>Bacteria</taxon>
        <taxon>Candidatus Nomuraibacteriota</taxon>
    </lineage>
</organism>
<feature type="domain" description="Peptidase M16 N-terminal" evidence="3">
    <location>
        <begin position="14"/>
        <end position="158"/>
    </location>
</feature>
<dbReference type="AlphaFoldDB" id="A0A1F6WGV5"/>